<dbReference type="GeneID" id="36585035"/>
<keyword evidence="3" id="KW-1185">Reference proteome</keyword>
<proteinExistence type="predicted"/>
<dbReference type="RefSeq" id="XP_024736925.1">
    <property type="nucleotide sequence ID" value="XM_024876958.1"/>
</dbReference>
<organism evidence="2 3">
    <name type="scientific">Hyaloscypha bicolor E</name>
    <dbReference type="NCBI Taxonomy" id="1095630"/>
    <lineage>
        <taxon>Eukaryota</taxon>
        <taxon>Fungi</taxon>
        <taxon>Dikarya</taxon>
        <taxon>Ascomycota</taxon>
        <taxon>Pezizomycotina</taxon>
        <taxon>Leotiomycetes</taxon>
        <taxon>Helotiales</taxon>
        <taxon>Hyaloscyphaceae</taxon>
        <taxon>Hyaloscypha</taxon>
        <taxon>Hyaloscypha bicolor</taxon>
    </lineage>
</organism>
<evidence type="ECO:0000313" key="3">
    <source>
        <dbReference type="Proteomes" id="UP000235371"/>
    </source>
</evidence>
<dbReference type="InterPro" id="IPR002347">
    <property type="entry name" value="SDR_fam"/>
</dbReference>
<keyword evidence="1" id="KW-0560">Oxidoreductase</keyword>
<dbReference type="OrthoDB" id="2898509at2759"/>
<dbReference type="PANTHER" id="PTHR47534:SF3">
    <property type="entry name" value="ALCOHOL DEHYDROGENASE-LIKE C-TERMINAL DOMAIN-CONTAINING PROTEIN"/>
    <property type="match status" value="1"/>
</dbReference>
<dbReference type="Gene3D" id="3.40.50.720">
    <property type="entry name" value="NAD(P)-binding Rossmann-like Domain"/>
    <property type="match status" value="1"/>
</dbReference>
<protein>
    <recommendedName>
        <fullName evidence="4">NAD(P)-binding protein</fullName>
    </recommendedName>
</protein>
<dbReference type="PANTHER" id="PTHR47534">
    <property type="entry name" value="YALI0E05731P"/>
    <property type="match status" value="1"/>
</dbReference>
<evidence type="ECO:0008006" key="4">
    <source>
        <dbReference type="Google" id="ProtNLM"/>
    </source>
</evidence>
<reference evidence="2 3" key="1">
    <citation type="submission" date="2016-04" db="EMBL/GenBank/DDBJ databases">
        <title>A degradative enzymes factory behind the ericoid mycorrhizal symbiosis.</title>
        <authorList>
            <consortium name="DOE Joint Genome Institute"/>
            <person name="Martino E."/>
            <person name="Morin E."/>
            <person name="Grelet G."/>
            <person name="Kuo A."/>
            <person name="Kohler A."/>
            <person name="Daghino S."/>
            <person name="Barry K."/>
            <person name="Choi C."/>
            <person name="Cichocki N."/>
            <person name="Clum A."/>
            <person name="Copeland A."/>
            <person name="Hainaut M."/>
            <person name="Haridas S."/>
            <person name="Labutti K."/>
            <person name="Lindquist E."/>
            <person name="Lipzen A."/>
            <person name="Khouja H.-R."/>
            <person name="Murat C."/>
            <person name="Ohm R."/>
            <person name="Olson A."/>
            <person name="Spatafora J."/>
            <person name="Veneault-Fourrey C."/>
            <person name="Henrissat B."/>
            <person name="Grigoriev I."/>
            <person name="Martin F."/>
            <person name="Perotto S."/>
        </authorList>
    </citation>
    <scope>NUCLEOTIDE SEQUENCE [LARGE SCALE GENOMIC DNA]</scope>
    <source>
        <strain evidence="2 3">E</strain>
    </source>
</reference>
<name>A0A2J6TAK6_9HELO</name>
<dbReference type="Pfam" id="PF00106">
    <property type="entry name" value="adh_short"/>
    <property type="match status" value="1"/>
</dbReference>
<dbReference type="GO" id="GO:0016491">
    <property type="term" value="F:oxidoreductase activity"/>
    <property type="evidence" value="ECO:0007669"/>
    <property type="project" value="UniProtKB-KW"/>
</dbReference>
<dbReference type="SUPFAM" id="SSF51735">
    <property type="entry name" value="NAD(P)-binding Rossmann-fold domains"/>
    <property type="match status" value="1"/>
</dbReference>
<accession>A0A2J6TAK6</accession>
<dbReference type="STRING" id="1095630.A0A2J6TAK6"/>
<evidence type="ECO:0000256" key="1">
    <source>
        <dbReference type="ARBA" id="ARBA00023002"/>
    </source>
</evidence>
<dbReference type="InParanoid" id="A0A2J6TAK6"/>
<gene>
    <name evidence="2" type="ORF">K444DRAFT_561737</name>
</gene>
<dbReference type="AlphaFoldDB" id="A0A2J6TAK6"/>
<evidence type="ECO:0000313" key="2">
    <source>
        <dbReference type="EMBL" id="PMD60021.1"/>
    </source>
</evidence>
<sequence length="339" mass="37407">MVKITAIRESNQRFANSHDEQGLVCVFAGATSGIGASTLERMATMLHSPTLYVIGRSATRFAAQHTKLATLNPSCKIAFLEADVSLLSDVDTVCKQIIQAEKKADYLYMSPGLVPLNGAQCSFLTSISSLRSDEQIDTKEHLDAGFTLSYYSRMRLVSNFLPLLRKSSRPVILSVLSAGAEKPLLETDFGLAQNWSFTALLNHTITMTSLAFSYLSQDPSNKDITFVHSAPGLVKTQIFSKLEAPEGSGLLWRVLLPVVKGAAAVMYWMMAVSMEESGERQAFLLVSEEFEPGAWRVNQACEVIPVVENGVFEKYVERGWGEKVWEHTGHLFEKTLALN</sequence>
<dbReference type="EMBL" id="KZ613803">
    <property type="protein sequence ID" value="PMD60021.1"/>
    <property type="molecule type" value="Genomic_DNA"/>
</dbReference>
<dbReference type="InterPro" id="IPR052228">
    <property type="entry name" value="Sec_Metab_Biosynth_Oxidored"/>
</dbReference>
<dbReference type="InterPro" id="IPR036291">
    <property type="entry name" value="NAD(P)-bd_dom_sf"/>
</dbReference>
<dbReference type="Proteomes" id="UP000235371">
    <property type="component" value="Unassembled WGS sequence"/>
</dbReference>